<sequence>MDTKCDPSLKGKLDLQQQQQRPHIATSRSIGQPANAAAALRVSGCLCITRGRMDKYGRKRQQILSAQTKWIRFRLMTVGLATPLFD</sequence>
<reference evidence="2 3" key="1">
    <citation type="submission" date="2021-06" db="EMBL/GenBank/DDBJ databases">
        <title>Caerostris extrusa draft genome.</title>
        <authorList>
            <person name="Kono N."/>
            <person name="Arakawa K."/>
        </authorList>
    </citation>
    <scope>NUCLEOTIDE SEQUENCE [LARGE SCALE GENOMIC DNA]</scope>
</reference>
<name>A0AAV4XYH3_CAEEX</name>
<dbReference type="AlphaFoldDB" id="A0AAV4XYH3"/>
<evidence type="ECO:0000313" key="3">
    <source>
        <dbReference type="Proteomes" id="UP001054945"/>
    </source>
</evidence>
<gene>
    <name evidence="2" type="ORF">CEXT_406941</name>
</gene>
<dbReference type="EMBL" id="BPLR01000993">
    <property type="protein sequence ID" value="GIY99001.1"/>
    <property type="molecule type" value="Genomic_DNA"/>
</dbReference>
<feature type="compositionally biased region" description="Basic and acidic residues" evidence="1">
    <location>
        <begin position="1"/>
        <end position="13"/>
    </location>
</feature>
<keyword evidence="3" id="KW-1185">Reference proteome</keyword>
<protein>
    <submittedName>
        <fullName evidence="2">Uncharacterized protein</fullName>
    </submittedName>
</protein>
<evidence type="ECO:0000313" key="2">
    <source>
        <dbReference type="EMBL" id="GIY99001.1"/>
    </source>
</evidence>
<dbReference type="Proteomes" id="UP001054945">
    <property type="component" value="Unassembled WGS sequence"/>
</dbReference>
<evidence type="ECO:0000256" key="1">
    <source>
        <dbReference type="SAM" id="MobiDB-lite"/>
    </source>
</evidence>
<feature type="region of interest" description="Disordered" evidence="1">
    <location>
        <begin position="1"/>
        <end position="30"/>
    </location>
</feature>
<accession>A0AAV4XYH3</accession>
<proteinExistence type="predicted"/>
<comment type="caution">
    <text evidence="2">The sequence shown here is derived from an EMBL/GenBank/DDBJ whole genome shotgun (WGS) entry which is preliminary data.</text>
</comment>
<organism evidence="2 3">
    <name type="scientific">Caerostris extrusa</name>
    <name type="common">Bark spider</name>
    <name type="synonym">Caerostris bankana</name>
    <dbReference type="NCBI Taxonomy" id="172846"/>
    <lineage>
        <taxon>Eukaryota</taxon>
        <taxon>Metazoa</taxon>
        <taxon>Ecdysozoa</taxon>
        <taxon>Arthropoda</taxon>
        <taxon>Chelicerata</taxon>
        <taxon>Arachnida</taxon>
        <taxon>Araneae</taxon>
        <taxon>Araneomorphae</taxon>
        <taxon>Entelegynae</taxon>
        <taxon>Araneoidea</taxon>
        <taxon>Araneidae</taxon>
        <taxon>Caerostris</taxon>
    </lineage>
</organism>